<evidence type="ECO:0000313" key="2">
    <source>
        <dbReference type="Proteomes" id="UP000231919"/>
    </source>
</evidence>
<dbReference type="EMBL" id="NPDP01000011">
    <property type="protein sequence ID" value="PJZ30391.1"/>
    <property type="molecule type" value="Genomic_DNA"/>
</dbReference>
<evidence type="ECO:0008006" key="3">
    <source>
        <dbReference type="Google" id="ProtNLM"/>
    </source>
</evidence>
<protein>
    <recommendedName>
        <fullName evidence="3">DUF5683 domain-containing protein</fullName>
    </recommendedName>
</protein>
<keyword evidence="2" id="KW-1185">Reference proteome</keyword>
<name>A0ABX4NBV2_9LEPT</name>
<reference evidence="1 2" key="1">
    <citation type="submission" date="2017-07" db="EMBL/GenBank/DDBJ databases">
        <title>Leptospira spp. isolated from tropical soils.</title>
        <authorList>
            <person name="Thibeaux R."/>
            <person name="Iraola G."/>
            <person name="Ferres I."/>
            <person name="Bierque E."/>
            <person name="Girault D."/>
            <person name="Soupe-Gilbert M.-E."/>
            <person name="Picardeau M."/>
            <person name="Goarant C."/>
        </authorList>
    </citation>
    <scope>NUCLEOTIDE SEQUENCE [LARGE SCALE GENOMIC DNA]</scope>
    <source>
        <strain evidence="1 2">JW2-C-B1</strain>
    </source>
</reference>
<dbReference type="Proteomes" id="UP000231919">
    <property type="component" value="Unassembled WGS sequence"/>
</dbReference>
<accession>A0ABX4NBV2</accession>
<sequence>MRENGMKKILLLFFLTVPAFELFSFQVLVTKNREPIRGAIESENADQVVFQSLDGNRRIFSRKEISFLIYKDVSEDEYNKILEGLAIRNPQEKDISRTIEERSRWDVVWRSAVVPGWGLYHAGEKRKAAFALGTFALFIGLEIQGHKDLESSKEKYDRSGDLLNAYLLSTRNADPFVLVSLQAQKEIQRLHYENAEYKANIKSALLAIKYLVQLGFAYYYGTKWEKGEIGSGWKFDIGRDTAGIPQLDNGALLGVSQKYNLSYSLKF</sequence>
<comment type="caution">
    <text evidence="1">The sequence shown here is derived from an EMBL/GenBank/DDBJ whole genome shotgun (WGS) entry which is preliminary data.</text>
</comment>
<evidence type="ECO:0000313" key="1">
    <source>
        <dbReference type="EMBL" id="PJZ30391.1"/>
    </source>
</evidence>
<proteinExistence type="predicted"/>
<organism evidence="1 2">
    <name type="scientific">Leptospira kmetyi</name>
    <dbReference type="NCBI Taxonomy" id="408139"/>
    <lineage>
        <taxon>Bacteria</taxon>
        <taxon>Pseudomonadati</taxon>
        <taxon>Spirochaetota</taxon>
        <taxon>Spirochaetia</taxon>
        <taxon>Leptospirales</taxon>
        <taxon>Leptospiraceae</taxon>
        <taxon>Leptospira</taxon>
    </lineage>
</organism>
<gene>
    <name evidence="1" type="ORF">CH378_08170</name>
</gene>